<keyword evidence="2" id="KW-0472">Membrane</keyword>
<evidence type="ECO:0000259" key="3">
    <source>
        <dbReference type="SMART" id="SM00278"/>
    </source>
</evidence>
<dbReference type="AlphaFoldDB" id="A0A1Q5Q4T5"/>
<dbReference type="InterPro" id="IPR051675">
    <property type="entry name" value="Endo/Exo/Phosphatase_dom_1"/>
</dbReference>
<dbReference type="NCBIfam" id="TIGR00426">
    <property type="entry name" value="competence protein ComEA helix-hairpin-helix repeat region"/>
    <property type="match status" value="1"/>
</dbReference>
<dbReference type="GO" id="GO:0015627">
    <property type="term" value="C:type II protein secretion system complex"/>
    <property type="evidence" value="ECO:0007669"/>
    <property type="project" value="TreeGrafter"/>
</dbReference>
<comment type="caution">
    <text evidence="4">The sequence shown here is derived from an EMBL/GenBank/DDBJ whole genome shotgun (WGS) entry which is preliminary data.</text>
</comment>
<dbReference type="InterPro" id="IPR004509">
    <property type="entry name" value="Competence_ComEA_HhH"/>
</dbReference>
<dbReference type="OrthoDB" id="9758724at2"/>
<dbReference type="InterPro" id="IPR010994">
    <property type="entry name" value="RuvA_2-like"/>
</dbReference>
<dbReference type="GO" id="GO:0006281">
    <property type="term" value="P:DNA repair"/>
    <property type="evidence" value="ECO:0007669"/>
    <property type="project" value="InterPro"/>
</dbReference>
<name>A0A1Q5Q4T5_9ACTO</name>
<evidence type="ECO:0000256" key="1">
    <source>
        <dbReference type="SAM" id="MobiDB-lite"/>
    </source>
</evidence>
<keyword evidence="2" id="KW-1133">Transmembrane helix</keyword>
<protein>
    <recommendedName>
        <fullName evidence="3">Helix-hairpin-helix DNA-binding motif class 1 domain-containing protein</fullName>
    </recommendedName>
</protein>
<organism evidence="4 5">
    <name type="scientific">Bowdeniella nasicola</name>
    <dbReference type="NCBI Taxonomy" id="208480"/>
    <lineage>
        <taxon>Bacteria</taxon>
        <taxon>Bacillati</taxon>
        <taxon>Actinomycetota</taxon>
        <taxon>Actinomycetes</taxon>
        <taxon>Actinomycetales</taxon>
        <taxon>Actinomycetaceae</taxon>
        <taxon>Bowdeniella</taxon>
    </lineage>
</organism>
<feature type="transmembrane region" description="Helical" evidence="2">
    <location>
        <begin position="21"/>
        <end position="43"/>
    </location>
</feature>
<dbReference type="Pfam" id="PF10531">
    <property type="entry name" value="SLBB"/>
    <property type="match status" value="1"/>
</dbReference>
<dbReference type="Pfam" id="PF12836">
    <property type="entry name" value="HHH_3"/>
    <property type="match status" value="1"/>
</dbReference>
<dbReference type="InterPro" id="IPR019554">
    <property type="entry name" value="Soluble_ligand-bd"/>
</dbReference>
<reference evidence="5" key="1">
    <citation type="submission" date="2016-12" db="EMBL/GenBank/DDBJ databases">
        <authorList>
            <person name="Meng X."/>
        </authorList>
    </citation>
    <scope>NUCLEOTIDE SEQUENCE [LARGE SCALE GENOMIC DNA]</scope>
    <source>
        <strain evidence="5">DSM 19116</strain>
    </source>
</reference>
<dbReference type="Gene3D" id="3.10.560.10">
    <property type="entry name" value="Outer membrane lipoprotein wza domain like"/>
    <property type="match status" value="1"/>
</dbReference>
<keyword evidence="5" id="KW-1185">Reference proteome</keyword>
<dbReference type="GO" id="GO:0003677">
    <property type="term" value="F:DNA binding"/>
    <property type="evidence" value="ECO:0007669"/>
    <property type="project" value="InterPro"/>
</dbReference>
<feature type="region of interest" description="Disordered" evidence="1">
    <location>
        <begin position="129"/>
        <end position="157"/>
    </location>
</feature>
<gene>
    <name evidence="4" type="ORF">BSZ39_02705</name>
</gene>
<dbReference type="InterPro" id="IPR003583">
    <property type="entry name" value="Hlx-hairpin-Hlx_DNA-bd_motif"/>
</dbReference>
<feature type="domain" description="Helix-hairpin-helix DNA-binding motif class 1" evidence="3">
    <location>
        <begin position="193"/>
        <end position="212"/>
    </location>
</feature>
<feature type="domain" description="Helix-hairpin-helix DNA-binding motif class 1" evidence="3">
    <location>
        <begin position="163"/>
        <end position="182"/>
    </location>
</feature>
<dbReference type="PANTHER" id="PTHR21180:SF32">
    <property type="entry name" value="ENDONUCLEASE_EXONUCLEASE_PHOSPHATASE FAMILY DOMAIN-CONTAINING PROTEIN 1"/>
    <property type="match status" value="1"/>
</dbReference>
<dbReference type="SUPFAM" id="SSF47781">
    <property type="entry name" value="RuvA domain 2-like"/>
    <property type="match status" value="1"/>
</dbReference>
<sequence>MAGSSDRAIERRRIRVLMAPRTVLALIVGIVIAALAATAWHVMSGTGSVVKKDPAAPSPPPIVAEEPSGVPSPDATVVVYVTGQVQAPGVYTLPAGARVTDAIAAAGGMLPDADAAAQNLARHLADGEHVHVPTPGEPPPSDAQPGGAAKSSSGVNVNTASATELQEIPGIGPALAQRIVDHRETNGPFASIDALDDVSGIGPALLSRIRDSGATT</sequence>
<dbReference type="GO" id="GO:0015628">
    <property type="term" value="P:protein secretion by the type II secretion system"/>
    <property type="evidence" value="ECO:0007669"/>
    <property type="project" value="TreeGrafter"/>
</dbReference>
<dbReference type="EMBL" id="MQVR01000009">
    <property type="protein sequence ID" value="OKL54712.1"/>
    <property type="molecule type" value="Genomic_DNA"/>
</dbReference>
<dbReference type="RefSeq" id="WP_073715854.1">
    <property type="nucleotide sequence ID" value="NZ_MQVR01000009.1"/>
</dbReference>
<dbReference type="Proteomes" id="UP000185628">
    <property type="component" value="Unassembled WGS sequence"/>
</dbReference>
<dbReference type="SMART" id="SM00278">
    <property type="entry name" value="HhH1"/>
    <property type="match status" value="2"/>
</dbReference>
<accession>A0A1Q5Q4T5</accession>
<evidence type="ECO:0000313" key="5">
    <source>
        <dbReference type="Proteomes" id="UP000185628"/>
    </source>
</evidence>
<evidence type="ECO:0000313" key="4">
    <source>
        <dbReference type="EMBL" id="OKL54712.1"/>
    </source>
</evidence>
<evidence type="ECO:0000256" key="2">
    <source>
        <dbReference type="SAM" id="Phobius"/>
    </source>
</evidence>
<proteinExistence type="predicted"/>
<keyword evidence="2" id="KW-0812">Transmembrane</keyword>
<dbReference type="Gene3D" id="1.10.150.320">
    <property type="entry name" value="Photosystem II 12 kDa extrinsic protein"/>
    <property type="match status" value="1"/>
</dbReference>
<dbReference type="SUPFAM" id="SSF142984">
    <property type="entry name" value="Nqo1 middle domain-like"/>
    <property type="match status" value="1"/>
</dbReference>
<dbReference type="PANTHER" id="PTHR21180">
    <property type="entry name" value="ENDONUCLEASE/EXONUCLEASE/PHOSPHATASE FAMILY DOMAIN-CONTAINING PROTEIN 1"/>
    <property type="match status" value="1"/>
</dbReference>